<evidence type="ECO:0000313" key="1">
    <source>
        <dbReference type="EMBL" id="GMI18100.1"/>
    </source>
</evidence>
<dbReference type="InterPro" id="IPR036770">
    <property type="entry name" value="Ankyrin_rpt-contain_sf"/>
</dbReference>
<keyword evidence="2" id="KW-1185">Reference proteome</keyword>
<dbReference type="EMBL" id="BRXW01000320">
    <property type="protein sequence ID" value="GMI18100.1"/>
    <property type="molecule type" value="Genomic_DNA"/>
</dbReference>
<dbReference type="AlphaFoldDB" id="A0A9W7FU88"/>
<dbReference type="Pfam" id="PF12796">
    <property type="entry name" value="Ank_2"/>
    <property type="match status" value="2"/>
</dbReference>
<dbReference type="PANTHER" id="PTHR24121">
    <property type="entry name" value="NO MECHANORECEPTOR POTENTIAL C, ISOFORM D-RELATED"/>
    <property type="match status" value="1"/>
</dbReference>
<protein>
    <submittedName>
        <fullName evidence="1">Uncharacterized protein</fullName>
    </submittedName>
</protein>
<dbReference type="SUPFAM" id="SSF48403">
    <property type="entry name" value="Ankyrin repeat"/>
    <property type="match status" value="2"/>
</dbReference>
<accession>A0A9W7FU88</accession>
<dbReference type="InterPro" id="IPR002110">
    <property type="entry name" value="Ankyrin_rpt"/>
</dbReference>
<proteinExistence type="predicted"/>
<dbReference type="OrthoDB" id="44362at2759"/>
<dbReference type="PANTHER" id="PTHR24121:SF21">
    <property type="entry name" value="ANKYRIN REPEAT FAMILY PROTEIN"/>
    <property type="match status" value="1"/>
</dbReference>
<sequence length="1029" mass="115045">MSTSPNPTATTALTPLCDLLSQTNPSRFLPLQILHHLQENPQSINEVDSEGFNPVHIACRHTHPLEVVRTLATANLETLNQKSSMGTIPLHTSIFRGGCVETIKFLIDTNPLALLAEKNKTPKPLTQGGPKIQCSNGWLPLHYACGYAASPRDIVMILYHIYPEGLNLKDNALRTPFHWACEYQTFEVILELLSFDKDIVKVNDDEGRLPLHYISYVRSKTAAWNPDDILELIKCVKIIYYTYPKALSTKDKWGFTPVNLAHQISNTNNFPATTTTTLHYDLIEALEKRVDVSGVTTHWEVKLGNEWTPYSNSASGMINDFVKDATPVFSMYYYGVQYKFLIETRISGKCVKVPLGDVDVDVDSINNDLSKSKHPPLEIRMVEEELLTNRESAECPLLCRRIIEENWDEVEKLLNLPQPNNQIDSTYQSNNVLHLACKHSAPLNILKQIIELNADSLKQPNAEGQVPLHIIILNNPNLEAIKFIVNEYTKAAECKDKNDNFPLHLCIARESITLVQIICNFNWNAVVRRNKEGRLPYDLVLERELGEVFKGVIQPDEEVFNDSFWPVRVGDVLKFLAPPMCECKVTRIGGGGAGEFEVEEEGGRKIYDIYKEGQDPRFMKCKKVSCGVAEDSITWNVRDLSTLASAASVSVSTESTKEGSDPIVEFDTATRNFNHAGGVLKTSLGSQISFPTNGRPTRLKMVELDKNGGAMPELKIPNTPTNYVTNYAAPVVKFEGREGMSGEKGKGDFTVRLPTGNLSEGGVRAWSEDADGIWKEIDEKNVTTNDYYASIRMDAIPHLLTATCDSCVYLDCSVLGFVSKSLNKVVVCVVPRGMEEREMCLKVLKRKGFLLVDEGFDELRVKKGEEIRIKVNNIQKLSKVKVFMDKRLSFEFLNSALESAGVISLGLKGLLHFTVSMVNEDSEVDEVELSISHESFNIPDLNSLPISPPSISTRSNQTIILKCPPLFGPLSHLIYDFRIATLSIKDELENGFFNDVEDVEEEKWSFVGSSADSTVFSVGGVYASYCQCR</sequence>
<comment type="caution">
    <text evidence="1">The sequence shown here is derived from an EMBL/GenBank/DDBJ whole genome shotgun (WGS) entry which is preliminary data.</text>
</comment>
<organism evidence="1 2">
    <name type="scientific">Triparma laevis f. longispina</name>
    <dbReference type="NCBI Taxonomy" id="1714387"/>
    <lineage>
        <taxon>Eukaryota</taxon>
        <taxon>Sar</taxon>
        <taxon>Stramenopiles</taxon>
        <taxon>Ochrophyta</taxon>
        <taxon>Bolidophyceae</taxon>
        <taxon>Parmales</taxon>
        <taxon>Triparmaceae</taxon>
        <taxon>Triparma</taxon>
    </lineage>
</organism>
<gene>
    <name evidence="1" type="ORF">TrLO_g1522</name>
</gene>
<dbReference type="SMART" id="SM00248">
    <property type="entry name" value="ANK"/>
    <property type="match status" value="7"/>
</dbReference>
<reference evidence="2" key="1">
    <citation type="journal article" date="2023" name="Commun. Biol.">
        <title>Genome analysis of Parmales, the sister group of diatoms, reveals the evolutionary specialization of diatoms from phago-mixotrophs to photoautotrophs.</title>
        <authorList>
            <person name="Ban H."/>
            <person name="Sato S."/>
            <person name="Yoshikawa S."/>
            <person name="Yamada K."/>
            <person name="Nakamura Y."/>
            <person name="Ichinomiya M."/>
            <person name="Sato N."/>
            <person name="Blanc-Mathieu R."/>
            <person name="Endo H."/>
            <person name="Kuwata A."/>
            <person name="Ogata H."/>
        </authorList>
    </citation>
    <scope>NUCLEOTIDE SEQUENCE [LARGE SCALE GENOMIC DNA]</scope>
    <source>
        <strain evidence="2">NIES 3700</strain>
    </source>
</reference>
<dbReference type="Gene3D" id="1.25.40.20">
    <property type="entry name" value="Ankyrin repeat-containing domain"/>
    <property type="match status" value="3"/>
</dbReference>
<evidence type="ECO:0000313" key="2">
    <source>
        <dbReference type="Proteomes" id="UP001165122"/>
    </source>
</evidence>
<dbReference type="Proteomes" id="UP001165122">
    <property type="component" value="Unassembled WGS sequence"/>
</dbReference>
<name>A0A9W7FU88_9STRA</name>